<proteinExistence type="predicted"/>
<evidence type="ECO:0000313" key="3">
    <source>
        <dbReference type="EMBL" id="CAK9175442.1"/>
    </source>
</evidence>
<dbReference type="GO" id="GO:0005634">
    <property type="term" value="C:nucleus"/>
    <property type="evidence" value="ECO:0007669"/>
    <property type="project" value="UniProtKB-SubCell"/>
</dbReference>
<evidence type="ECO:0000256" key="2">
    <source>
        <dbReference type="ARBA" id="ARBA00023242"/>
    </source>
</evidence>
<reference evidence="3 4" key="1">
    <citation type="submission" date="2024-02" db="EMBL/GenBank/DDBJ databases">
        <authorList>
            <person name="Vignale AGUSTIN F."/>
            <person name="Sosa J E."/>
            <person name="Modenutti C."/>
        </authorList>
    </citation>
    <scope>NUCLEOTIDE SEQUENCE [LARGE SCALE GENOMIC DNA]</scope>
</reference>
<evidence type="ECO:0000313" key="4">
    <source>
        <dbReference type="Proteomes" id="UP001642360"/>
    </source>
</evidence>
<sequence>MEEDQTDIDEAITVEEDAVERTSSMGVSPHKDLEKKKTKVECGKHICDGSGATFHRVEEASIQFVECGNELTKDERKELKLGIDNALDKCFFYLYGLKLRSDSSGEDDLAMHKNTSNGDYQTKEQCVDVFQYILHYAKAFSRTGLVKLWRVLRAICKHFPQPPINVLARNVINRFLDDPNLCEDRLSEEARSNGFLDAITKILFSDVGSLKQQKALSVGSSEPYLEVYCNLYYLLALSEEMSATDKWAGFVITKEGEEFVEQNVNLFKYDLLFNPLRFESWQRLANIYDEVDLMLNDGSKQIDVLGWRKNATLPQRVEASQKRSRRCLLMTLALANTVLMVIADLGSSSSAEIHELLALVYYDGLQNVVPFYDQRYVVPAKDTTWIMICQNSMRHFKKDFEYKEDWSHAFYLEKLSKKLGYSHDISFSYYDKAIALDPLVVDPFYMMHASCWKLVYMVGKQNEKALKVFFFVKLTVVAAYSFTQSTKDTVMNMFDGMDPETSQSPVDVEGSIDANSDYKLEEVRKTIGLSGNMKVLEVNLPESSRKFITCIRKYMLFYLKLMEETVDISTLDRAYISIWADKRIQLSLCLEDLDPVALGRYIKALTSSMRRTDNGSGAAGDSLDHLLEKMFSLFLEQVTLWSDMCNLPKIKGPELVESNLHG</sequence>
<dbReference type="PANTHER" id="PTHR15502">
    <property type="entry name" value="CALCINEURIN-BINDING PROTEIN CABIN 1-RELATED"/>
    <property type="match status" value="1"/>
</dbReference>
<keyword evidence="2" id="KW-0539">Nucleus</keyword>
<dbReference type="Proteomes" id="UP001642360">
    <property type="component" value="Unassembled WGS sequence"/>
</dbReference>
<keyword evidence="4" id="KW-1185">Reference proteome</keyword>
<evidence type="ECO:0000256" key="1">
    <source>
        <dbReference type="ARBA" id="ARBA00004123"/>
    </source>
</evidence>
<dbReference type="EMBL" id="CAUOFW020006613">
    <property type="protein sequence ID" value="CAK9175442.1"/>
    <property type="molecule type" value="Genomic_DNA"/>
</dbReference>
<comment type="caution">
    <text evidence="3">The sequence shown here is derived from an EMBL/GenBank/DDBJ whole genome shotgun (WGS) entry which is preliminary data.</text>
</comment>
<dbReference type="InterPro" id="IPR033053">
    <property type="entry name" value="Hir3/CABIN1"/>
</dbReference>
<comment type="subcellular location">
    <subcellularLocation>
        <location evidence="1">Nucleus</location>
    </subcellularLocation>
</comment>
<dbReference type="AlphaFoldDB" id="A0ABC8U0Z0"/>
<dbReference type="PANTHER" id="PTHR15502:SF7">
    <property type="entry name" value="CALCINEURIN-BINDING PROTEIN CABIN-1"/>
    <property type="match status" value="1"/>
</dbReference>
<organism evidence="3 4">
    <name type="scientific">Ilex paraguariensis</name>
    <name type="common">yerba mate</name>
    <dbReference type="NCBI Taxonomy" id="185542"/>
    <lineage>
        <taxon>Eukaryota</taxon>
        <taxon>Viridiplantae</taxon>
        <taxon>Streptophyta</taxon>
        <taxon>Embryophyta</taxon>
        <taxon>Tracheophyta</taxon>
        <taxon>Spermatophyta</taxon>
        <taxon>Magnoliopsida</taxon>
        <taxon>eudicotyledons</taxon>
        <taxon>Gunneridae</taxon>
        <taxon>Pentapetalae</taxon>
        <taxon>asterids</taxon>
        <taxon>campanulids</taxon>
        <taxon>Aquifoliales</taxon>
        <taxon>Aquifoliaceae</taxon>
        <taxon>Ilex</taxon>
    </lineage>
</organism>
<gene>
    <name evidence="3" type="ORF">ILEXP_LOCUS45244</name>
</gene>
<protein>
    <submittedName>
        <fullName evidence="3">Uncharacterized protein</fullName>
    </submittedName>
</protein>
<name>A0ABC8U0Z0_9AQUA</name>
<accession>A0ABC8U0Z0</accession>